<sequence length="303" mass="35271">MRKLLITGGTVFVSRSLAEYFVAKGDEVYVLNRNNRVQSEGVHLIEADRYQLGDVLSEKVFDVVIDANSYTKEEVSLLVDALPSIKDYIFISTSAVYPETLSQPFLETQSTGENHYWKSYGTNKIEAEEYLETHVPQAYILRPAYIYGPYNNAYREAFVFDCAKQKRPFYLPGDGKLPLQFIHIKDVCRLVDKLLETHPEQKIYNVGNEEVISVREWVELCYEVVGEKPEFIEIHSDVNPTNYFSFTDYAYVLDVSRQMALLGETRELGKGIKESWLWYKNNEDKVNKRNYIQYIEEKLSNRK</sequence>
<dbReference type="PATRIC" id="fig|1158610.3.peg.3400"/>
<feature type="domain" description="NAD-dependent epimerase/dehydratase" evidence="1">
    <location>
        <begin position="5"/>
        <end position="207"/>
    </location>
</feature>
<dbReference type="OrthoDB" id="9809586at2"/>
<dbReference type="InterPro" id="IPR001509">
    <property type="entry name" value="Epimerase_deHydtase"/>
</dbReference>
<dbReference type="STRING" id="154621.RV11_GL001382"/>
<name>R3W309_9ENTE</name>
<protein>
    <recommendedName>
        <fullName evidence="1">NAD-dependent epimerase/dehydratase domain-containing protein</fullName>
    </recommendedName>
</protein>
<keyword evidence="3" id="KW-1185">Reference proteome</keyword>
<dbReference type="PANTHER" id="PTHR43245">
    <property type="entry name" value="BIFUNCTIONAL POLYMYXIN RESISTANCE PROTEIN ARNA"/>
    <property type="match status" value="1"/>
</dbReference>
<dbReference type="SUPFAM" id="SSF51735">
    <property type="entry name" value="NAD(P)-binding Rossmann-fold domains"/>
    <property type="match status" value="1"/>
</dbReference>
<evidence type="ECO:0000313" key="3">
    <source>
        <dbReference type="Proteomes" id="UP000013785"/>
    </source>
</evidence>
<dbReference type="Proteomes" id="UP000013785">
    <property type="component" value="Unassembled WGS sequence"/>
</dbReference>
<dbReference type="EMBL" id="AJAT01000018">
    <property type="protein sequence ID" value="EOL41841.1"/>
    <property type="molecule type" value="Genomic_DNA"/>
</dbReference>
<gene>
    <name evidence="2" type="ORF">UC3_03406</name>
</gene>
<organism evidence="2 3">
    <name type="scientific">Enterococcus phoeniculicola ATCC BAA-412</name>
    <dbReference type="NCBI Taxonomy" id="1158610"/>
    <lineage>
        <taxon>Bacteria</taxon>
        <taxon>Bacillati</taxon>
        <taxon>Bacillota</taxon>
        <taxon>Bacilli</taxon>
        <taxon>Lactobacillales</taxon>
        <taxon>Enterococcaceae</taxon>
        <taxon>Enterococcus</taxon>
    </lineage>
</organism>
<accession>R3W309</accession>
<evidence type="ECO:0000259" key="1">
    <source>
        <dbReference type="Pfam" id="PF01370"/>
    </source>
</evidence>
<dbReference type="Pfam" id="PF01370">
    <property type="entry name" value="Epimerase"/>
    <property type="match status" value="1"/>
</dbReference>
<dbReference type="AlphaFoldDB" id="R3W309"/>
<reference evidence="2 3" key="1">
    <citation type="submission" date="2013-02" db="EMBL/GenBank/DDBJ databases">
        <title>The Genome Sequence of Enterococcus phoeniculicola BAA-412.</title>
        <authorList>
            <consortium name="The Broad Institute Genome Sequencing Platform"/>
            <consortium name="The Broad Institute Genome Sequencing Center for Infectious Disease"/>
            <person name="Earl A.M."/>
            <person name="Gilmore M.S."/>
            <person name="Lebreton F."/>
            <person name="Walker B."/>
            <person name="Young S.K."/>
            <person name="Zeng Q."/>
            <person name="Gargeya S."/>
            <person name="Fitzgerald M."/>
            <person name="Haas B."/>
            <person name="Abouelleil A."/>
            <person name="Alvarado L."/>
            <person name="Arachchi H.M."/>
            <person name="Berlin A.M."/>
            <person name="Chapman S.B."/>
            <person name="Dewar J."/>
            <person name="Goldberg J."/>
            <person name="Griggs A."/>
            <person name="Gujja S."/>
            <person name="Hansen M."/>
            <person name="Howarth C."/>
            <person name="Imamovic A."/>
            <person name="Larimer J."/>
            <person name="McCowan C."/>
            <person name="Murphy C."/>
            <person name="Neiman D."/>
            <person name="Pearson M."/>
            <person name="Priest M."/>
            <person name="Roberts A."/>
            <person name="Saif S."/>
            <person name="Shea T."/>
            <person name="Sisk P."/>
            <person name="Sykes S."/>
            <person name="Wortman J."/>
            <person name="Nusbaum C."/>
            <person name="Birren B."/>
        </authorList>
    </citation>
    <scope>NUCLEOTIDE SEQUENCE [LARGE SCALE GENOMIC DNA]</scope>
    <source>
        <strain evidence="2 3">ATCC BAA-412</strain>
    </source>
</reference>
<dbReference type="eggNOG" id="COG0451">
    <property type="taxonomic scope" value="Bacteria"/>
</dbReference>
<evidence type="ECO:0000313" key="2">
    <source>
        <dbReference type="EMBL" id="EOL41841.1"/>
    </source>
</evidence>
<proteinExistence type="predicted"/>
<dbReference type="HOGENOM" id="CLU_050934_1_0_9"/>
<dbReference type="RefSeq" id="WP_010770036.1">
    <property type="nucleotide sequence ID" value="NZ_ASWE01000001.1"/>
</dbReference>
<dbReference type="InterPro" id="IPR050177">
    <property type="entry name" value="Lipid_A_modif_metabolic_enz"/>
</dbReference>
<comment type="caution">
    <text evidence="2">The sequence shown here is derived from an EMBL/GenBank/DDBJ whole genome shotgun (WGS) entry which is preliminary data.</text>
</comment>
<dbReference type="PANTHER" id="PTHR43245:SF13">
    <property type="entry name" value="UDP-D-APIOSE_UDP-D-XYLOSE SYNTHASE 2"/>
    <property type="match status" value="1"/>
</dbReference>
<dbReference type="Gene3D" id="3.40.50.720">
    <property type="entry name" value="NAD(P)-binding Rossmann-like Domain"/>
    <property type="match status" value="1"/>
</dbReference>
<dbReference type="InterPro" id="IPR036291">
    <property type="entry name" value="NAD(P)-bd_dom_sf"/>
</dbReference>